<dbReference type="Gene3D" id="3.50.30.80">
    <property type="entry name" value="IlvD/EDD C-terminal domain-like"/>
    <property type="match status" value="1"/>
</dbReference>
<organism evidence="6 7">
    <name type="scientific">Thalassobaculum litoreum DSM 18839</name>
    <dbReference type="NCBI Taxonomy" id="1123362"/>
    <lineage>
        <taxon>Bacteria</taxon>
        <taxon>Pseudomonadati</taxon>
        <taxon>Pseudomonadota</taxon>
        <taxon>Alphaproteobacteria</taxon>
        <taxon>Rhodospirillales</taxon>
        <taxon>Thalassobaculaceae</taxon>
        <taxon>Thalassobaculum</taxon>
    </lineage>
</organism>
<evidence type="ECO:0000256" key="1">
    <source>
        <dbReference type="ARBA" id="ARBA00006486"/>
    </source>
</evidence>
<dbReference type="InterPro" id="IPR042096">
    <property type="entry name" value="Dihydro-acid_dehy_C"/>
</dbReference>
<dbReference type="InterPro" id="IPR056740">
    <property type="entry name" value="ILV_EDD_C"/>
</dbReference>
<protein>
    <submittedName>
        <fullName evidence="6">Dihydroxy-acid dehydratase</fullName>
    </submittedName>
</protein>
<name>A0A8G2F2T2_9PROT</name>
<feature type="domain" description="Dihydroxy-acid/6-phosphogluconate dehydratase N-terminal" evidence="4">
    <location>
        <begin position="115"/>
        <end position="395"/>
    </location>
</feature>
<dbReference type="InterPro" id="IPR050165">
    <property type="entry name" value="DHAD_IlvD/Edd"/>
</dbReference>
<keyword evidence="2" id="KW-0456">Lyase</keyword>
<evidence type="ECO:0000313" key="7">
    <source>
        <dbReference type="Proteomes" id="UP000198615"/>
    </source>
</evidence>
<evidence type="ECO:0000256" key="2">
    <source>
        <dbReference type="ARBA" id="ARBA00023239"/>
    </source>
</evidence>
<dbReference type="InterPro" id="IPR020558">
    <property type="entry name" value="DiOHA_6PGluconate_deHydtase_CS"/>
</dbReference>
<feature type="domain" description="Dihydroxy-acid/6-phosphogluconate dehydratase C-terminal" evidence="5">
    <location>
        <begin position="408"/>
        <end position="588"/>
    </location>
</feature>
<dbReference type="EMBL" id="FNBW01000005">
    <property type="protein sequence ID" value="SDF65577.1"/>
    <property type="molecule type" value="Genomic_DNA"/>
</dbReference>
<accession>A0A8G2F2T2</accession>
<dbReference type="InterPro" id="IPR037237">
    <property type="entry name" value="IlvD/EDD_N"/>
</dbReference>
<evidence type="ECO:0000313" key="6">
    <source>
        <dbReference type="EMBL" id="SDF65577.1"/>
    </source>
</evidence>
<dbReference type="OrthoDB" id="9807077at2"/>
<dbReference type="PANTHER" id="PTHR21000:SF5">
    <property type="entry name" value="DIHYDROXY-ACID DEHYDRATASE, MITOCHONDRIAL"/>
    <property type="match status" value="1"/>
</dbReference>
<dbReference type="Pfam" id="PF24877">
    <property type="entry name" value="ILV_EDD_C"/>
    <property type="match status" value="1"/>
</dbReference>
<feature type="compositionally biased region" description="Basic and acidic residues" evidence="3">
    <location>
        <begin position="622"/>
        <end position="635"/>
    </location>
</feature>
<keyword evidence="7" id="KW-1185">Reference proteome</keyword>
<sequence length="653" mass="70102">MHYHPGRIGGGAAKGPQTGKPTVSCRPEGTPVKNSRTVLIDRHPGRSAQTIGLARELGTDPELIHEPSVGVVGTKGDSQCYLGVQAKVEAIHQTLKSHVGSEADKLRLRLVQPEYTIATSDGIRNGTREMRYSLIGREVTHDALCEHLEATGLAGTIAVVACDKPPVGTLAAILEHNQPAIIMSDGPIRPGHDPNTGEALDIVSAYQVAGNPDAEFRHHISCHACPGFGSCGGMFTYNTMQTFIGVVGLQPLEMVAPPSDDARRLTEFPEVLVKHLANMIEKDLKPRDIVVRDSLRNAMIVSMAIGGSTNVTLHAPEIARAAGYGDFWKEIITPEEFNHLSQHVVPVLTDARPYGKYSMVDIDAVGGVQVIVRELLEAGLLNGDVLTCTGETLAEQVERLETKKVDGKVIYPVENPYKPTGGLRVLGGNLSPDFSAILKLAGVEVGLENNKFVGKARVFEGEAGLLKALDETPDSFENNDMIIVRYEGPSGAPGMPEMLDPTSRITTLCRERGIAVGLMTDARFSGGSVGLVIGHVGPEAALGGPIALIEDGDEIVADLNTNELSCTALDDTATREARQAKWDKEVADNGGIHPNCGIADTRLLHRARHTAVPATRGGGLHPNREVWVRDPRNADRSGFSPKNRYRPQTDKTF</sequence>
<gene>
    <name evidence="6" type="ORF">SAMN05660686_01941</name>
</gene>
<proteinExistence type="inferred from homology"/>
<dbReference type="Pfam" id="PF00920">
    <property type="entry name" value="ILVD_EDD_N"/>
    <property type="match status" value="1"/>
</dbReference>
<dbReference type="SUPFAM" id="SSF52016">
    <property type="entry name" value="LeuD/IlvD-like"/>
    <property type="match status" value="1"/>
</dbReference>
<dbReference type="PANTHER" id="PTHR21000">
    <property type="entry name" value="DIHYDROXY-ACID DEHYDRATASE DAD"/>
    <property type="match status" value="1"/>
</dbReference>
<feature type="region of interest" description="Disordered" evidence="3">
    <location>
        <begin position="613"/>
        <end position="653"/>
    </location>
</feature>
<dbReference type="GO" id="GO:0004160">
    <property type="term" value="F:dihydroxy-acid dehydratase activity"/>
    <property type="evidence" value="ECO:0007669"/>
    <property type="project" value="TreeGrafter"/>
</dbReference>
<reference evidence="6 7" key="1">
    <citation type="submission" date="2016-10" db="EMBL/GenBank/DDBJ databases">
        <authorList>
            <person name="Varghese N."/>
            <person name="Submissions S."/>
        </authorList>
    </citation>
    <scope>NUCLEOTIDE SEQUENCE [LARGE SCALE GENOMIC DNA]</scope>
    <source>
        <strain evidence="6 7">DSM 18839</strain>
    </source>
</reference>
<dbReference type="GO" id="GO:0009082">
    <property type="term" value="P:branched-chain amino acid biosynthetic process"/>
    <property type="evidence" value="ECO:0007669"/>
    <property type="project" value="TreeGrafter"/>
</dbReference>
<dbReference type="SUPFAM" id="SSF143975">
    <property type="entry name" value="IlvD/EDD N-terminal domain-like"/>
    <property type="match status" value="1"/>
</dbReference>
<comment type="caution">
    <text evidence="6">The sequence shown here is derived from an EMBL/GenBank/DDBJ whole genome shotgun (WGS) entry which is preliminary data.</text>
</comment>
<dbReference type="InterPro" id="IPR000581">
    <property type="entry name" value="ILV_EDD_N"/>
</dbReference>
<feature type="region of interest" description="Disordered" evidence="3">
    <location>
        <begin position="1"/>
        <end position="33"/>
    </location>
</feature>
<comment type="similarity">
    <text evidence="1">Belongs to the IlvD/Edd family.</text>
</comment>
<evidence type="ECO:0000259" key="4">
    <source>
        <dbReference type="Pfam" id="PF00920"/>
    </source>
</evidence>
<dbReference type="PROSITE" id="PS00887">
    <property type="entry name" value="ILVD_EDD_2"/>
    <property type="match status" value="1"/>
</dbReference>
<dbReference type="Proteomes" id="UP000198615">
    <property type="component" value="Unassembled WGS sequence"/>
</dbReference>
<evidence type="ECO:0000259" key="5">
    <source>
        <dbReference type="Pfam" id="PF24877"/>
    </source>
</evidence>
<dbReference type="AlphaFoldDB" id="A0A8G2F2T2"/>
<evidence type="ECO:0000256" key="3">
    <source>
        <dbReference type="SAM" id="MobiDB-lite"/>
    </source>
</evidence>